<gene>
    <name evidence="5" type="ORF">PHLGIDRAFT_115958</name>
</gene>
<comment type="similarity">
    <text evidence="1">Belongs to the IF-3 family.</text>
</comment>
<dbReference type="EMBL" id="KN840461">
    <property type="protein sequence ID" value="KIP09801.1"/>
    <property type="molecule type" value="Genomic_DNA"/>
</dbReference>
<evidence type="ECO:0000256" key="2">
    <source>
        <dbReference type="ARBA" id="ARBA00022540"/>
    </source>
</evidence>
<evidence type="ECO:0000256" key="3">
    <source>
        <dbReference type="ARBA" id="ARBA00022917"/>
    </source>
</evidence>
<dbReference type="InterPro" id="IPR036788">
    <property type="entry name" value="T_IF-3_C_sf"/>
</dbReference>
<evidence type="ECO:0000313" key="5">
    <source>
        <dbReference type="EMBL" id="KIP09801.1"/>
    </source>
</evidence>
<evidence type="ECO:0008006" key="7">
    <source>
        <dbReference type="Google" id="ProtNLM"/>
    </source>
</evidence>
<dbReference type="GO" id="GO:0003743">
    <property type="term" value="F:translation initiation factor activity"/>
    <property type="evidence" value="ECO:0007669"/>
    <property type="project" value="UniProtKB-KW"/>
</dbReference>
<dbReference type="OrthoDB" id="21573at2759"/>
<reference evidence="5 6" key="1">
    <citation type="journal article" date="2014" name="PLoS Genet.">
        <title>Analysis of the Phlebiopsis gigantea genome, transcriptome and secretome provides insight into its pioneer colonization strategies of wood.</title>
        <authorList>
            <person name="Hori C."/>
            <person name="Ishida T."/>
            <person name="Igarashi K."/>
            <person name="Samejima M."/>
            <person name="Suzuki H."/>
            <person name="Master E."/>
            <person name="Ferreira P."/>
            <person name="Ruiz-Duenas F.J."/>
            <person name="Held B."/>
            <person name="Canessa P."/>
            <person name="Larrondo L.F."/>
            <person name="Schmoll M."/>
            <person name="Druzhinina I.S."/>
            <person name="Kubicek C.P."/>
            <person name="Gaskell J.A."/>
            <person name="Kersten P."/>
            <person name="St John F."/>
            <person name="Glasner J."/>
            <person name="Sabat G."/>
            <person name="Splinter BonDurant S."/>
            <person name="Syed K."/>
            <person name="Yadav J."/>
            <person name="Mgbeahuruike A.C."/>
            <person name="Kovalchuk A."/>
            <person name="Asiegbu F.O."/>
            <person name="Lackner G."/>
            <person name="Hoffmeister D."/>
            <person name="Rencoret J."/>
            <person name="Gutierrez A."/>
            <person name="Sun H."/>
            <person name="Lindquist E."/>
            <person name="Barry K."/>
            <person name="Riley R."/>
            <person name="Grigoriev I.V."/>
            <person name="Henrissat B."/>
            <person name="Kues U."/>
            <person name="Berka R.M."/>
            <person name="Martinez A.T."/>
            <person name="Covert S.F."/>
            <person name="Blanchette R.A."/>
            <person name="Cullen D."/>
        </authorList>
    </citation>
    <scope>NUCLEOTIDE SEQUENCE [LARGE SCALE GENOMIC DNA]</scope>
    <source>
        <strain evidence="5 6">11061_1 CR5-6</strain>
    </source>
</reference>
<dbReference type="GO" id="GO:0043022">
    <property type="term" value="F:ribosome binding"/>
    <property type="evidence" value="ECO:0007669"/>
    <property type="project" value="TreeGrafter"/>
</dbReference>
<dbReference type="GO" id="GO:0005739">
    <property type="term" value="C:mitochondrion"/>
    <property type="evidence" value="ECO:0007669"/>
    <property type="project" value="TreeGrafter"/>
</dbReference>
<dbReference type="STRING" id="745531.A0A0C3S316"/>
<organism evidence="5 6">
    <name type="scientific">Phlebiopsis gigantea (strain 11061_1 CR5-6)</name>
    <name type="common">White-rot fungus</name>
    <name type="synonym">Peniophora gigantea</name>
    <dbReference type="NCBI Taxonomy" id="745531"/>
    <lineage>
        <taxon>Eukaryota</taxon>
        <taxon>Fungi</taxon>
        <taxon>Dikarya</taxon>
        <taxon>Basidiomycota</taxon>
        <taxon>Agaricomycotina</taxon>
        <taxon>Agaricomycetes</taxon>
        <taxon>Polyporales</taxon>
        <taxon>Phanerochaetaceae</taxon>
        <taxon>Phlebiopsis</taxon>
    </lineage>
</organism>
<dbReference type="GO" id="GO:0032790">
    <property type="term" value="P:ribosome disassembly"/>
    <property type="evidence" value="ECO:0007669"/>
    <property type="project" value="TreeGrafter"/>
</dbReference>
<keyword evidence="3" id="KW-0648">Protein biosynthesis</keyword>
<sequence length="277" mass="30864">MLKGATVPVRLLRKCTVLSPSLIPPSRSLGTRFASFTKHHSPPSGRSDSARVAPTKLGPGRNLKTEPIPDAVVTRLASKQQSKSSVPPAKPRDEQIRYKIVRLVDPQTGALGPLTPLANVIEAARNKTTPDSTEGAEAGENKKTKWWRQRRCYVELVAEQPHPIVKIVDIADMYHKNREAAKKKKESTVKEKEIQMTWSVAQGDLEHKLKKAREALNEGERITIGFARKKGQPYPKPEEIKAKLAETAQSFADVAEEWKPTVVLPNHTGFLYFQKKA</sequence>
<dbReference type="AlphaFoldDB" id="A0A0C3S316"/>
<evidence type="ECO:0000313" key="6">
    <source>
        <dbReference type="Proteomes" id="UP000053257"/>
    </source>
</evidence>
<feature type="region of interest" description="Disordered" evidence="4">
    <location>
        <begin position="33"/>
        <end position="66"/>
    </location>
</feature>
<accession>A0A0C3S316</accession>
<dbReference type="PANTHER" id="PTHR10938">
    <property type="entry name" value="TRANSLATION INITIATION FACTOR IF-3"/>
    <property type="match status" value="1"/>
</dbReference>
<evidence type="ECO:0000256" key="4">
    <source>
        <dbReference type="SAM" id="MobiDB-lite"/>
    </source>
</evidence>
<name>A0A0C3S316_PHLG1</name>
<dbReference type="InterPro" id="IPR001288">
    <property type="entry name" value="Translation_initiation_fac_3"/>
</dbReference>
<proteinExistence type="inferred from homology"/>
<dbReference type="HOGENOM" id="CLU_1005127_0_0_1"/>
<dbReference type="Proteomes" id="UP000053257">
    <property type="component" value="Unassembled WGS sequence"/>
</dbReference>
<dbReference type="SUPFAM" id="SSF55200">
    <property type="entry name" value="Translation initiation factor IF3, C-terminal domain"/>
    <property type="match status" value="1"/>
</dbReference>
<evidence type="ECO:0000256" key="1">
    <source>
        <dbReference type="ARBA" id="ARBA00005439"/>
    </source>
</evidence>
<keyword evidence="2" id="KW-0396">Initiation factor</keyword>
<dbReference type="GO" id="GO:0070124">
    <property type="term" value="P:mitochondrial translational initiation"/>
    <property type="evidence" value="ECO:0007669"/>
    <property type="project" value="TreeGrafter"/>
</dbReference>
<keyword evidence="6" id="KW-1185">Reference proteome</keyword>
<dbReference type="Gene3D" id="3.30.110.10">
    <property type="entry name" value="Translation initiation factor 3 (IF-3), C-terminal domain"/>
    <property type="match status" value="1"/>
</dbReference>
<protein>
    <recommendedName>
        <fullName evidence="7">Translation initiation factor 3 N-terminal domain-containing protein</fullName>
    </recommendedName>
</protein>
<dbReference type="PANTHER" id="PTHR10938:SF0">
    <property type="entry name" value="TRANSLATION INITIATION FACTOR IF-3, MITOCHONDRIAL"/>
    <property type="match status" value="1"/>
</dbReference>